<dbReference type="PRINTS" id="PR00689">
    <property type="entry name" value="ACOABINDINGP"/>
</dbReference>
<dbReference type="PANTHER" id="PTHR23310">
    <property type="entry name" value="ACYL-COA-BINDING PROTEIN, ACBP"/>
    <property type="match status" value="1"/>
</dbReference>
<evidence type="ECO:0000259" key="2">
    <source>
        <dbReference type="PROSITE" id="PS51228"/>
    </source>
</evidence>
<protein>
    <submittedName>
        <fullName evidence="4">Acyl-CoA-binding domain-containing protein 4-like</fullName>
    </submittedName>
</protein>
<evidence type="ECO:0000256" key="1">
    <source>
        <dbReference type="ARBA" id="ARBA00023121"/>
    </source>
</evidence>
<dbReference type="SUPFAM" id="SSF47027">
    <property type="entry name" value="Acyl-CoA binding protein"/>
    <property type="match status" value="1"/>
</dbReference>
<gene>
    <name evidence="4" type="primary">LOC111086144</name>
</gene>
<accession>A0ABM1SIS0</accession>
<dbReference type="PROSITE" id="PS51228">
    <property type="entry name" value="ACB_2"/>
    <property type="match status" value="1"/>
</dbReference>
<proteinExistence type="predicted"/>
<dbReference type="InterPro" id="IPR035984">
    <property type="entry name" value="Acyl-CoA-binding_sf"/>
</dbReference>
<dbReference type="Pfam" id="PF00887">
    <property type="entry name" value="ACBP"/>
    <property type="match status" value="1"/>
</dbReference>
<dbReference type="RefSeq" id="XP_022243525.1">
    <property type="nucleotide sequence ID" value="XM_022387817.1"/>
</dbReference>
<reference evidence="4" key="1">
    <citation type="submission" date="2025-08" db="UniProtKB">
        <authorList>
            <consortium name="RefSeq"/>
        </authorList>
    </citation>
    <scope>IDENTIFICATION</scope>
    <source>
        <tissue evidence="4">Muscle</tissue>
    </source>
</reference>
<dbReference type="Gene3D" id="1.20.80.10">
    <property type="match status" value="1"/>
</dbReference>
<dbReference type="Proteomes" id="UP000694941">
    <property type="component" value="Unplaced"/>
</dbReference>
<keyword evidence="3" id="KW-1185">Reference proteome</keyword>
<name>A0ABM1SIS0_LIMPO</name>
<organism evidence="3 4">
    <name type="scientific">Limulus polyphemus</name>
    <name type="common">Atlantic horseshoe crab</name>
    <dbReference type="NCBI Taxonomy" id="6850"/>
    <lineage>
        <taxon>Eukaryota</taxon>
        <taxon>Metazoa</taxon>
        <taxon>Ecdysozoa</taxon>
        <taxon>Arthropoda</taxon>
        <taxon>Chelicerata</taxon>
        <taxon>Merostomata</taxon>
        <taxon>Xiphosura</taxon>
        <taxon>Limulidae</taxon>
        <taxon>Limulus</taxon>
    </lineage>
</organism>
<evidence type="ECO:0000313" key="3">
    <source>
        <dbReference type="Proteomes" id="UP000694941"/>
    </source>
</evidence>
<dbReference type="InterPro" id="IPR000582">
    <property type="entry name" value="Acyl-CoA-binding_protein"/>
</dbReference>
<evidence type="ECO:0000313" key="4">
    <source>
        <dbReference type="RefSeq" id="XP_022243525.1"/>
    </source>
</evidence>
<dbReference type="GeneID" id="111086144"/>
<sequence length="110" mass="12959">MTTLDEQFIVAVKVVQNLPKNGPFKPSIELRLRFYSYYKQATEGPCRLTQPPFWDLIGKTKWKVWSDLGEMSQKEAKELYVAELKKALDSVPPPEEHYHFFQPFFEVCRC</sequence>
<feature type="domain" description="ACB" evidence="2">
    <location>
        <begin position="4"/>
        <end position="93"/>
    </location>
</feature>
<dbReference type="PANTHER" id="PTHR23310:SF77">
    <property type="entry name" value="LD25952P"/>
    <property type="match status" value="1"/>
</dbReference>
<dbReference type="InterPro" id="IPR014352">
    <property type="entry name" value="FERM/acyl-CoA-bd_prot_sf"/>
</dbReference>
<keyword evidence="1" id="KW-0446">Lipid-binding</keyword>